<dbReference type="RefSeq" id="WP_088648874.1">
    <property type="nucleotide sequence ID" value="NZ_AQQR01000002.1"/>
</dbReference>
<keyword evidence="2" id="KW-1185">Reference proteome</keyword>
<dbReference type="InterPro" id="IPR016084">
    <property type="entry name" value="Haem_Oase-like_multi-hlx"/>
</dbReference>
<dbReference type="Gene3D" id="1.20.910.10">
    <property type="entry name" value="Heme oxygenase-like"/>
    <property type="match status" value="1"/>
</dbReference>
<proteinExistence type="predicted"/>
<dbReference type="SUPFAM" id="SSF48613">
    <property type="entry name" value="Heme oxygenase-like"/>
    <property type="match status" value="1"/>
</dbReference>
<evidence type="ECO:0000313" key="2">
    <source>
        <dbReference type="Proteomes" id="UP000215377"/>
    </source>
</evidence>
<dbReference type="EMBL" id="AQQR01000002">
    <property type="protein sequence ID" value="OWU75707.1"/>
    <property type="molecule type" value="Genomic_DNA"/>
</dbReference>
<dbReference type="AlphaFoldDB" id="A0A225NRJ4"/>
<accession>A0A225NRJ4</accession>
<organism evidence="1 2">
    <name type="scientific">Marinibacterium profundimaris</name>
    <dbReference type="NCBI Taxonomy" id="1679460"/>
    <lineage>
        <taxon>Bacteria</taxon>
        <taxon>Pseudomonadati</taxon>
        <taxon>Pseudomonadota</taxon>
        <taxon>Alphaproteobacteria</taxon>
        <taxon>Rhodobacterales</taxon>
        <taxon>Paracoccaceae</taxon>
        <taxon>Marinibacterium</taxon>
    </lineage>
</organism>
<reference evidence="1 2" key="1">
    <citation type="submission" date="2013-04" db="EMBL/GenBank/DDBJ databases">
        <title>Oceanicola sp. 22II1-22F33 Genome Sequencing.</title>
        <authorList>
            <person name="Lai Q."/>
            <person name="Li G."/>
            <person name="Shao Z."/>
        </authorList>
    </citation>
    <scope>NUCLEOTIDE SEQUENCE [LARGE SCALE GENOMIC DNA]</scope>
    <source>
        <strain evidence="1 2">22II1-22F33</strain>
    </source>
</reference>
<evidence type="ECO:0008006" key="3">
    <source>
        <dbReference type="Google" id="ProtNLM"/>
    </source>
</evidence>
<name>A0A225NRJ4_9RHOB</name>
<dbReference type="OrthoDB" id="7629404at2"/>
<gene>
    <name evidence="1" type="ORF">ATO3_05740</name>
</gene>
<dbReference type="Proteomes" id="UP000215377">
    <property type="component" value="Unassembled WGS sequence"/>
</dbReference>
<evidence type="ECO:0000313" key="1">
    <source>
        <dbReference type="EMBL" id="OWU75707.1"/>
    </source>
</evidence>
<sequence length="209" mass="22116">MPLDNPAAADASLRDRLRSDTAELHHALDAALGAFDLHAPEGLAGFLRANERGFAALGASTLLEPEDPAHDTAYEDATDAAFDGRALAADLAGRLRADLAGLGAATRPAAAPLSALCPVAVDYVVLGSRLGSTVLARHWRAATDPRVRGAAAYFSAPARVTEWQAFCKRTCDMRPDGADADRILDDTCRILRLFLDGALPRHPSQSSDF</sequence>
<protein>
    <recommendedName>
        <fullName evidence="3">Heme oxygenase</fullName>
    </recommendedName>
</protein>
<comment type="caution">
    <text evidence="1">The sequence shown here is derived from an EMBL/GenBank/DDBJ whole genome shotgun (WGS) entry which is preliminary data.</text>
</comment>